<evidence type="ECO:0000256" key="1">
    <source>
        <dbReference type="ARBA" id="ARBA00004141"/>
    </source>
</evidence>
<feature type="transmembrane region" description="Helical" evidence="7">
    <location>
        <begin position="126"/>
        <end position="144"/>
    </location>
</feature>
<dbReference type="PANTHER" id="PTHR23506">
    <property type="entry name" value="GH10249P"/>
    <property type="match status" value="1"/>
</dbReference>
<feature type="transmembrane region" description="Helical" evidence="7">
    <location>
        <begin position="62"/>
        <end position="86"/>
    </location>
</feature>
<keyword evidence="5 7" id="KW-0472">Membrane</keyword>
<protein>
    <recommendedName>
        <fullName evidence="8">Major facilitator superfamily (MFS) profile domain-containing protein</fullName>
    </recommendedName>
</protein>
<feature type="region of interest" description="Disordered" evidence="6">
    <location>
        <begin position="246"/>
        <end position="277"/>
    </location>
</feature>
<dbReference type="Gene3D" id="1.20.1250.20">
    <property type="entry name" value="MFS general substrate transporter like domains"/>
    <property type="match status" value="1"/>
</dbReference>
<evidence type="ECO:0000256" key="6">
    <source>
        <dbReference type="SAM" id="MobiDB-lite"/>
    </source>
</evidence>
<accession>A0AAQ3MBL2</accession>
<feature type="transmembrane region" description="Helical" evidence="7">
    <location>
        <begin position="471"/>
        <end position="493"/>
    </location>
</feature>
<evidence type="ECO:0000256" key="4">
    <source>
        <dbReference type="ARBA" id="ARBA00022989"/>
    </source>
</evidence>
<dbReference type="PROSITE" id="PS50850">
    <property type="entry name" value="MFS"/>
    <property type="match status" value="1"/>
</dbReference>
<dbReference type="InterPro" id="IPR050930">
    <property type="entry name" value="MFS_Vesicular_Transporter"/>
</dbReference>
<feature type="transmembrane region" description="Helical" evidence="7">
    <location>
        <begin position="328"/>
        <end position="354"/>
    </location>
</feature>
<keyword evidence="4 7" id="KW-1133">Transmembrane helix</keyword>
<proteinExistence type="predicted"/>
<evidence type="ECO:0000256" key="2">
    <source>
        <dbReference type="ARBA" id="ARBA00022448"/>
    </source>
</evidence>
<comment type="subcellular location">
    <subcellularLocation>
        <location evidence="1">Membrane</location>
        <topology evidence="1">Multi-pass membrane protein</topology>
    </subcellularLocation>
</comment>
<evidence type="ECO:0000313" key="9">
    <source>
        <dbReference type="EMBL" id="WPH04824.1"/>
    </source>
</evidence>
<organism evidence="9 10">
    <name type="scientific">Acrodontium crateriforme</name>
    <dbReference type="NCBI Taxonomy" id="150365"/>
    <lineage>
        <taxon>Eukaryota</taxon>
        <taxon>Fungi</taxon>
        <taxon>Dikarya</taxon>
        <taxon>Ascomycota</taxon>
        <taxon>Pezizomycotina</taxon>
        <taxon>Dothideomycetes</taxon>
        <taxon>Dothideomycetidae</taxon>
        <taxon>Mycosphaerellales</taxon>
        <taxon>Teratosphaeriaceae</taxon>
        <taxon>Acrodontium</taxon>
    </lineage>
</organism>
<evidence type="ECO:0000313" key="10">
    <source>
        <dbReference type="Proteomes" id="UP001303373"/>
    </source>
</evidence>
<sequence>MLGWLTGSASRPPLFLHQRSSHTFIILTVATAIFSDIFVYGIVVPVLPFALTARSGVNPADIQTWISIFLAVYGAALLIASPICGFVADRTESRRLPLVLGLVAQGGATAMLCVGNSIAVLAAGRVLQGVSAAVVWVVGLALIVDTVGGEGVGQAMGYVSLSMSLAILLAPLLGGIVYASAGYYAVFAMAFGLIGLDIIMRLVMIEKKVAVKWLPQVAVDRTAKSQIDPEETARQTTIMNDEAITAATPEETDDNDMDHIPEKTDAPQAESTNLPAPIKPPTSRLPPILHLLASRRVMSFLWCSLIQSSLLTSFDAILPLFVRDTFNWTSLGAGLVFLPLVIVSFAGPVIGYLSDKHGPRWYAAIGFAIGCPPLILLRLVHENTINHKVLLCALLALVGLSLDLALVPLMAEITYAVDAKAKRHPPGYFGKNGAYAQAYSLFNMAWAGGCLVGPLLAGLVNQRAGWKVTTLILGILSLITALPAVVWTGGSIWKDRRRIRQDAEGTATSDGIDA</sequence>
<feature type="transmembrane region" description="Helical" evidence="7">
    <location>
        <begin position="393"/>
        <end position="417"/>
    </location>
</feature>
<feature type="transmembrane region" description="Helical" evidence="7">
    <location>
        <begin position="24"/>
        <end position="50"/>
    </location>
</feature>
<name>A0AAQ3MBL2_9PEZI</name>
<keyword evidence="3 7" id="KW-0812">Transmembrane</keyword>
<evidence type="ECO:0000259" key="8">
    <source>
        <dbReference type="PROSITE" id="PS50850"/>
    </source>
</evidence>
<feature type="transmembrane region" description="Helical" evidence="7">
    <location>
        <begin position="361"/>
        <end position="381"/>
    </location>
</feature>
<keyword evidence="10" id="KW-1185">Reference proteome</keyword>
<keyword evidence="2" id="KW-0813">Transport</keyword>
<dbReference type="SUPFAM" id="SSF103473">
    <property type="entry name" value="MFS general substrate transporter"/>
    <property type="match status" value="1"/>
</dbReference>
<feature type="domain" description="Major facilitator superfamily (MFS) profile" evidence="8">
    <location>
        <begin position="25"/>
        <end position="492"/>
    </location>
</feature>
<dbReference type="InterPro" id="IPR036259">
    <property type="entry name" value="MFS_trans_sf"/>
</dbReference>
<dbReference type="GO" id="GO:0022857">
    <property type="term" value="F:transmembrane transporter activity"/>
    <property type="evidence" value="ECO:0007669"/>
    <property type="project" value="InterPro"/>
</dbReference>
<dbReference type="CDD" id="cd17325">
    <property type="entry name" value="MFS_MdtG_SLC18_like"/>
    <property type="match status" value="1"/>
</dbReference>
<evidence type="ECO:0000256" key="7">
    <source>
        <dbReference type="SAM" id="Phobius"/>
    </source>
</evidence>
<dbReference type="AlphaFoldDB" id="A0AAQ3MBL2"/>
<evidence type="ECO:0000256" key="5">
    <source>
        <dbReference type="ARBA" id="ARBA00023136"/>
    </source>
</evidence>
<feature type="transmembrane region" description="Helical" evidence="7">
    <location>
        <begin position="438"/>
        <end position="459"/>
    </location>
</feature>
<feature type="transmembrane region" description="Helical" evidence="7">
    <location>
        <begin position="184"/>
        <end position="204"/>
    </location>
</feature>
<dbReference type="Pfam" id="PF07690">
    <property type="entry name" value="MFS_1"/>
    <property type="match status" value="1"/>
</dbReference>
<dbReference type="PANTHER" id="PTHR23506:SF23">
    <property type="entry name" value="GH10249P"/>
    <property type="match status" value="1"/>
</dbReference>
<dbReference type="InterPro" id="IPR020846">
    <property type="entry name" value="MFS_dom"/>
</dbReference>
<dbReference type="Proteomes" id="UP001303373">
    <property type="component" value="Chromosome 14"/>
</dbReference>
<dbReference type="GO" id="GO:0016020">
    <property type="term" value="C:membrane"/>
    <property type="evidence" value="ECO:0007669"/>
    <property type="project" value="UniProtKB-SubCell"/>
</dbReference>
<dbReference type="EMBL" id="CP138593">
    <property type="protein sequence ID" value="WPH04824.1"/>
    <property type="molecule type" value="Genomic_DNA"/>
</dbReference>
<feature type="transmembrane region" description="Helical" evidence="7">
    <location>
        <begin position="156"/>
        <end position="178"/>
    </location>
</feature>
<reference evidence="9 10" key="1">
    <citation type="submission" date="2023-11" db="EMBL/GenBank/DDBJ databases">
        <title>An acidophilic fungus is an integral part of prey digestion in a carnivorous sundew plant.</title>
        <authorList>
            <person name="Tsai I.J."/>
        </authorList>
    </citation>
    <scope>NUCLEOTIDE SEQUENCE [LARGE SCALE GENOMIC DNA]</scope>
    <source>
        <strain evidence="9">169a</strain>
    </source>
</reference>
<evidence type="ECO:0000256" key="3">
    <source>
        <dbReference type="ARBA" id="ARBA00022692"/>
    </source>
</evidence>
<feature type="transmembrane region" description="Helical" evidence="7">
    <location>
        <begin position="98"/>
        <end position="120"/>
    </location>
</feature>
<gene>
    <name evidence="9" type="ORF">R9X50_00772100</name>
</gene>
<dbReference type="InterPro" id="IPR011701">
    <property type="entry name" value="MFS"/>
</dbReference>
<feature type="transmembrane region" description="Helical" evidence="7">
    <location>
        <begin position="300"/>
        <end position="322"/>
    </location>
</feature>